<evidence type="ECO:0000313" key="2">
    <source>
        <dbReference type="EMBL" id="RIH84313.1"/>
    </source>
</evidence>
<name>A0A399ELG3_9DEIN</name>
<proteinExistence type="predicted"/>
<reference evidence="2 3" key="1">
    <citation type="submission" date="2018-08" db="EMBL/GenBank/DDBJ databases">
        <title>Meiothermus luteus KCTC 52599 genome sequencing project.</title>
        <authorList>
            <person name="Da Costa M.S."/>
            <person name="Albuquerque L."/>
            <person name="Raposo P."/>
            <person name="Froufe H.J.C."/>
            <person name="Barroso C.S."/>
            <person name="Egas C."/>
        </authorList>
    </citation>
    <scope>NUCLEOTIDE SEQUENCE [LARGE SCALE GENOMIC DNA]</scope>
    <source>
        <strain evidence="2 3">KCTC 52599</strain>
    </source>
</reference>
<keyword evidence="1" id="KW-0472">Membrane</keyword>
<protein>
    <submittedName>
        <fullName evidence="2">Uncharacterized protein</fullName>
    </submittedName>
</protein>
<evidence type="ECO:0000256" key="1">
    <source>
        <dbReference type="SAM" id="Phobius"/>
    </source>
</evidence>
<keyword evidence="1" id="KW-0812">Transmembrane</keyword>
<accession>A0A399ELG3</accession>
<feature type="transmembrane region" description="Helical" evidence="1">
    <location>
        <begin position="36"/>
        <end position="58"/>
    </location>
</feature>
<sequence>MSRILLGLSLVALSVLLSMATLALWYQSLASTPVRAWLIFAGGFVLVSAAALVGVWNISRGFKAERDE</sequence>
<dbReference type="EMBL" id="QWKZ01000063">
    <property type="protein sequence ID" value="RIH84313.1"/>
    <property type="molecule type" value="Genomic_DNA"/>
</dbReference>
<dbReference type="AlphaFoldDB" id="A0A399ELG3"/>
<dbReference type="Proteomes" id="UP000265800">
    <property type="component" value="Unassembled WGS sequence"/>
</dbReference>
<dbReference type="RefSeq" id="WP_245958930.1">
    <property type="nucleotide sequence ID" value="NZ_QWKZ01000063.1"/>
</dbReference>
<gene>
    <name evidence="2" type="ORF">Mlute_01924</name>
</gene>
<keyword evidence="1" id="KW-1133">Transmembrane helix</keyword>
<keyword evidence="3" id="KW-1185">Reference proteome</keyword>
<evidence type="ECO:0000313" key="3">
    <source>
        <dbReference type="Proteomes" id="UP000265800"/>
    </source>
</evidence>
<comment type="caution">
    <text evidence="2">The sequence shown here is derived from an EMBL/GenBank/DDBJ whole genome shotgun (WGS) entry which is preliminary data.</text>
</comment>
<organism evidence="2 3">
    <name type="scientific">Meiothermus luteus</name>
    <dbReference type="NCBI Taxonomy" id="2026184"/>
    <lineage>
        <taxon>Bacteria</taxon>
        <taxon>Thermotogati</taxon>
        <taxon>Deinococcota</taxon>
        <taxon>Deinococci</taxon>
        <taxon>Thermales</taxon>
        <taxon>Thermaceae</taxon>
        <taxon>Meiothermus</taxon>
    </lineage>
</organism>